<feature type="domain" description="Antitoxin Xre-like helix-turn-helix" evidence="2">
    <location>
        <begin position="12"/>
        <end position="72"/>
    </location>
</feature>
<reference evidence="3 4" key="1">
    <citation type="submission" date="2013-04" db="EMBL/GenBank/DDBJ databases">
        <title>Hyphomonas sp. T24B3 Genome Sequencing.</title>
        <authorList>
            <person name="Lai Q."/>
            <person name="Shao Z."/>
        </authorList>
    </citation>
    <scope>NUCLEOTIDE SEQUENCE [LARGE SCALE GENOMIC DNA]</scope>
    <source>
        <strain evidence="3 4">T24B3</strain>
    </source>
</reference>
<evidence type="ECO:0000313" key="4">
    <source>
        <dbReference type="Proteomes" id="UP000249123"/>
    </source>
</evidence>
<dbReference type="STRING" id="1280941.HY2_07730"/>
<name>A0A062U4E5_9PROT</name>
<dbReference type="InterPro" id="IPR046847">
    <property type="entry name" value="Xre-like_HTH"/>
</dbReference>
<dbReference type="Proteomes" id="UP000249123">
    <property type="component" value="Unassembled WGS sequence"/>
</dbReference>
<dbReference type="OrthoDB" id="8481084at2"/>
<accession>A0A062U4E5</accession>
<dbReference type="EMBL" id="AWFB01000026">
    <property type="protein sequence ID" value="RAN32826.1"/>
    <property type="molecule type" value="Genomic_DNA"/>
</dbReference>
<dbReference type="InterPro" id="IPR010982">
    <property type="entry name" value="Lambda_DNA-bd_dom_sf"/>
</dbReference>
<dbReference type="Pfam" id="PF20432">
    <property type="entry name" value="Xre-like-HTH"/>
    <property type="match status" value="1"/>
</dbReference>
<comment type="caution">
    <text evidence="3">The sequence shown here is derived from an EMBL/GenBank/DDBJ whole genome shotgun (WGS) entry which is preliminary data.</text>
</comment>
<dbReference type="RefSeq" id="WP_034824189.1">
    <property type="nucleotide sequence ID" value="NZ_AWFA01000004.1"/>
</dbReference>
<dbReference type="GO" id="GO:0003677">
    <property type="term" value="F:DNA binding"/>
    <property type="evidence" value="ECO:0007669"/>
    <property type="project" value="InterPro"/>
</dbReference>
<feature type="domain" description="Antitoxin Xre/MbcA/ParS-like toxin-binding" evidence="1">
    <location>
        <begin position="76"/>
        <end position="124"/>
    </location>
</feature>
<evidence type="ECO:0000259" key="2">
    <source>
        <dbReference type="Pfam" id="PF20432"/>
    </source>
</evidence>
<dbReference type="SUPFAM" id="SSF47413">
    <property type="entry name" value="lambda repressor-like DNA-binding domains"/>
    <property type="match status" value="1"/>
</dbReference>
<dbReference type="InterPro" id="IPR024467">
    <property type="entry name" value="Xre/MbcA/ParS-like_toxin-bd"/>
</dbReference>
<protein>
    <submittedName>
        <fullName evidence="3">Uncharacterized protein</fullName>
    </submittedName>
</protein>
<evidence type="ECO:0000313" key="3">
    <source>
        <dbReference type="EMBL" id="RAN32826.1"/>
    </source>
</evidence>
<sequence>MTMSQTLTAGDPERARVMTMAVMRAAEKLGLSGKDLATILGVSEPTVSRMRKNEFRLEEGSKAFELGALFVRLFRSLDAITGGDSKVAHAWLRNENRALGGRPLDQIKTITGLTHGLAYLDSRRAPL</sequence>
<organism evidence="3 4">
    <name type="scientific">Hyphomonas pacifica</name>
    <dbReference type="NCBI Taxonomy" id="1280941"/>
    <lineage>
        <taxon>Bacteria</taxon>
        <taxon>Pseudomonadati</taxon>
        <taxon>Pseudomonadota</taxon>
        <taxon>Alphaproteobacteria</taxon>
        <taxon>Hyphomonadales</taxon>
        <taxon>Hyphomonadaceae</taxon>
        <taxon>Hyphomonas</taxon>
    </lineage>
</organism>
<dbReference type="eggNOG" id="COG5642">
    <property type="taxonomic scope" value="Bacteria"/>
</dbReference>
<dbReference type="Pfam" id="PF09722">
    <property type="entry name" value="Xre_MbcA_ParS_C"/>
    <property type="match status" value="1"/>
</dbReference>
<gene>
    <name evidence="3" type="ORF">HY3_13920</name>
</gene>
<keyword evidence="4" id="KW-1185">Reference proteome</keyword>
<proteinExistence type="predicted"/>
<evidence type="ECO:0000259" key="1">
    <source>
        <dbReference type="Pfam" id="PF09722"/>
    </source>
</evidence>
<dbReference type="AlphaFoldDB" id="A0A062U4E5"/>